<keyword evidence="2" id="KW-1185">Reference proteome</keyword>
<evidence type="ECO:0000313" key="2">
    <source>
        <dbReference type="Proteomes" id="UP001432062"/>
    </source>
</evidence>
<dbReference type="Proteomes" id="UP001432062">
    <property type="component" value="Chromosome"/>
</dbReference>
<sequence length="52" mass="6010">MRYSSHIDYTDFARIPVADYLSFVNAYGGQDITDWSGFRLFADIQELRCAVN</sequence>
<organism evidence="1 2">
    <name type="scientific">Nocardia vinacea</name>
    <dbReference type="NCBI Taxonomy" id="96468"/>
    <lineage>
        <taxon>Bacteria</taxon>
        <taxon>Bacillati</taxon>
        <taxon>Actinomycetota</taxon>
        <taxon>Actinomycetes</taxon>
        <taxon>Mycobacteriales</taxon>
        <taxon>Nocardiaceae</taxon>
        <taxon>Nocardia</taxon>
    </lineage>
</organism>
<proteinExistence type="predicted"/>
<protein>
    <submittedName>
        <fullName evidence="1">Uncharacterized protein</fullName>
    </submittedName>
</protein>
<dbReference type="EMBL" id="CP109441">
    <property type="protein sequence ID" value="WUV43217.1"/>
    <property type="molecule type" value="Genomic_DNA"/>
</dbReference>
<gene>
    <name evidence="1" type="ORF">OG563_28790</name>
</gene>
<accession>A0ABZ1YJ21</accession>
<dbReference type="RefSeq" id="WP_329405767.1">
    <property type="nucleotide sequence ID" value="NZ_CP109441.1"/>
</dbReference>
<reference evidence="1" key="1">
    <citation type="submission" date="2022-10" db="EMBL/GenBank/DDBJ databases">
        <title>The complete genomes of actinobacterial strains from the NBC collection.</title>
        <authorList>
            <person name="Joergensen T.S."/>
            <person name="Alvarez Arevalo M."/>
            <person name="Sterndorff E.B."/>
            <person name="Faurdal D."/>
            <person name="Vuksanovic O."/>
            <person name="Mourched A.-S."/>
            <person name="Charusanti P."/>
            <person name="Shaw S."/>
            <person name="Blin K."/>
            <person name="Weber T."/>
        </authorList>
    </citation>
    <scope>NUCLEOTIDE SEQUENCE</scope>
    <source>
        <strain evidence="1">NBC_01482</strain>
    </source>
</reference>
<evidence type="ECO:0000313" key="1">
    <source>
        <dbReference type="EMBL" id="WUV43217.1"/>
    </source>
</evidence>
<name>A0ABZ1YJ21_9NOCA</name>